<dbReference type="AlphaFoldDB" id="A0A6G1GPE0"/>
<dbReference type="PANTHER" id="PTHR13194:SF18">
    <property type="entry name" value="COMPLEX I INTERMEDIATE-ASSOCIATED PROTEIN 30, MITOCHONDRIAL"/>
    <property type="match status" value="1"/>
</dbReference>
<name>A0A6G1GPE0_9PEZI</name>
<comment type="subcellular location">
    <subcellularLocation>
        <location evidence="1">Mitochondrion</location>
    </subcellularLocation>
</comment>
<gene>
    <name evidence="6" type="ORF">K402DRAFT_383862</name>
</gene>
<dbReference type="GO" id="GO:0010257">
    <property type="term" value="P:NADH dehydrogenase complex assembly"/>
    <property type="evidence" value="ECO:0007669"/>
    <property type="project" value="TreeGrafter"/>
</dbReference>
<dbReference type="GO" id="GO:0005739">
    <property type="term" value="C:mitochondrion"/>
    <property type="evidence" value="ECO:0007669"/>
    <property type="project" value="UniProtKB-SubCell"/>
</dbReference>
<dbReference type="SUPFAM" id="SSF49785">
    <property type="entry name" value="Galactose-binding domain-like"/>
    <property type="match status" value="1"/>
</dbReference>
<dbReference type="GO" id="GO:0051082">
    <property type="term" value="F:unfolded protein binding"/>
    <property type="evidence" value="ECO:0007669"/>
    <property type="project" value="TreeGrafter"/>
</dbReference>
<proteinExistence type="inferred from homology"/>
<organism evidence="6 7">
    <name type="scientific">Aulographum hederae CBS 113979</name>
    <dbReference type="NCBI Taxonomy" id="1176131"/>
    <lineage>
        <taxon>Eukaryota</taxon>
        <taxon>Fungi</taxon>
        <taxon>Dikarya</taxon>
        <taxon>Ascomycota</taxon>
        <taxon>Pezizomycotina</taxon>
        <taxon>Dothideomycetes</taxon>
        <taxon>Pleosporomycetidae</taxon>
        <taxon>Aulographales</taxon>
        <taxon>Aulographaceae</taxon>
    </lineage>
</organism>
<keyword evidence="7" id="KW-1185">Reference proteome</keyword>
<dbReference type="OrthoDB" id="42561at2759"/>
<evidence type="ECO:0000256" key="2">
    <source>
        <dbReference type="ARBA" id="ARBA00007884"/>
    </source>
</evidence>
<evidence type="ECO:0000256" key="3">
    <source>
        <dbReference type="ARBA" id="ARBA00023128"/>
    </source>
</evidence>
<evidence type="ECO:0000256" key="4">
    <source>
        <dbReference type="ARBA" id="ARBA00023186"/>
    </source>
</evidence>
<feature type="domain" description="NADH:ubiquinone oxidoreductase intermediate-associated protein 30" evidence="5">
    <location>
        <begin position="46"/>
        <end position="220"/>
    </location>
</feature>
<keyword evidence="4" id="KW-0143">Chaperone</keyword>
<dbReference type="EMBL" id="ML977180">
    <property type="protein sequence ID" value="KAF1982836.1"/>
    <property type="molecule type" value="Genomic_DNA"/>
</dbReference>
<dbReference type="PANTHER" id="PTHR13194">
    <property type="entry name" value="COMPLEX I INTERMEDIATE-ASSOCIATED PROTEIN 30"/>
    <property type="match status" value="1"/>
</dbReference>
<accession>A0A6G1GPE0</accession>
<evidence type="ECO:0000313" key="7">
    <source>
        <dbReference type="Proteomes" id="UP000800041"/>
    </source>
</evidence>
<dbReference type="InterPro" id="IPR013857">
    <property type="entry name" value="NADH-UbQ_OxRdtase-assoc_prot30"/>
</dbReference>
<comment type="similarity">
    <text evidence="2">Belongs to the CIA30 family.</text>
</comment>
<dbReference type="Proteomes" id="UP000800041">
    <property type="component" value="Unassembled WGS sequence"/>
</dbReference>
<evidence type="ECO:0000313" key="6">
    <source>
        <dbReference type="EMBL" id="KAF1982836.1"/>
    </source>
</evidence>
<dbReference type="Pfam" id="PF08547">
    <property type="entry name" value="CIA30"/>
    <property type="match status" value="1"/>
</dbReference>
<reference evidence="6" key="1">
    <citation type="journal article" date="2020" name="Stud. Mycol.">
        <title>101 Dothideomycetes genomes: a test case for predicting lifestyles and emergence of pathogens.</title>
        <authorList>
            <person name="Haridas S."/>
            <person name="Albert R."/>
            <person name="Binder M."/>
            <person name="Bloem J."/>
            <person name="Labutti K."/>
            <person name="Salamov A."/>
            <person name="Andreopoulos B."/>
            <person name="Baker S."/>
            <person name="Barry K."/>
            <person name="Bills G."/>
            <person name="Bluhm B."/>
            <person name="Cannon C."/>
            <person name="Castanera R."/>
            <person name="Culley D."/>
            <person name="Daum C."/>
            <person name="Ezra D."/>
            <person name="Gonzalez J."/>
            <person name="Henrissat B."/>
            <person name="Kuo A."/>
            <person name="Liang C."/>
            <person name="Lipzen A."/>
            <person name="Lutzoni F."/>
            <person name="Magnuson J."/>
            <person name="Mondo S."/>
            <person name="Nolan M."/>
            <person name="Ohm R."/>
            <person name="Pangilinan J."/>
            <person name="Park H.-J."/>
            <person name="Ramirez L."/>
            <person name="Alfaro M."/>
            <person name="Sun H."/>
            <person name="Tritt A."/>
            <person name="Yoshinaga Y."/>
            <person name="Zwiers L.-H."/>
            <person name="Turgeon B."/>
            <person name="Goodwin S."/>
            <person name="Spatafora J."/>
            <person name="Crous P."/>
            <person name="Grigoriev I."/>
        </authorList>
    </citation>
    <scope>NUCLEOTIDE SEQUENCE</scope>
    <source>
        <strain evidence="6">CBS 113979</strain>
    </source>
</reference>
<dbReference type="InterPro" id="IPR039131">
    <property type="entry name" value="NDUFAF1"/>
</dbReference>
<sequence length="280" mass="32456">MQCTRPLYAKGFFSRSLEQAKLFTKAVGDRGESLTSIHTPYEMIYFHDPDSITECKTLVDEHIGGESTIDLTHEKATATEPAHMRFHGNISLKLPEKKEKVIRTGYAAWRTWDRKMTLFGRALWDVERYKYIALRVKSDGRKYFVNIMVDAPIIPTDIHQHRLFARRPGQWETILIRWKDFVRTNHGQSVEPQSDMMLQKITSVGIGLTDRVPGPYNLCIERIWSTNGLNEEEVDQDDRDVSHVMIPRREWDAAWLKGISLKDVQKQKLEGVQQKQKTAA</sequence>
<evidence type="ECO:0000259" key="5">
    <source>
        <dbReference type="Pfam" id="PF08547"/>
    </source>
</evidence>
<evidence type="ECO:0000256" key="1">
    <source>
        <dbReference type="ARBA" id="ARBA00004173"/>
    </source>
</evidence>
<dbReference type="GO" id="GO:0006120">
    <property type="term" value="P:mitochondrial electron transport, NADH to ubiquinone"/>
    <property type="evidence" value="ECO:0007669"/>
    <property type="project" value="TreeGrafter"/>
</dbReference>
<dbReference type="InterPro" id="IPR008979">
    <property type="entry name" value="Galactose-bd-like_sf"/>
</dbReference>
<protein>
    <submittedName>
        <fullName evidence="6">CIA30-domain-containing protein</fullName>
    </submittedName>
</protein>
<keyword evidence="3" id="KW-0496">Mitochondrion</keyword>